<dbReference type="AlphaFoldDB" id="K2JK60"/>
<comment type="caution">
    <text evidence="2">The sequence shown here is derived from an EMBL/GenBank/DDBJ whole genome shotgun (WGS) entry which is preliminary data.</text>
</comment>
<dbReference type="RefSeq" id="WP_008483647.1">
    <property type="nucleotide sequence ID" value="NZ_AMRI01000007.1"/>
</dbReference>
<dbReference type="Proteomes" id="UP000006755">
    <property type="component" value="Unassembled WGS sequence"/>
</dbReference>
<accession>K2JK60</accession>
<name>K2JK60_9GAMM</name>
<evidence type="ECO:0000313" key="2">
    <source>
        <dbReference type="EMBL" id="EKE75658.1"/>
    </source>
</evidence>
<sequence length="121" mass="13817">MHRLLIAVLSVAFSLPVLAEGYAQEAMAKRVDTTTALLLGWLELENTSKHRVLVEDHMRFSETPQKSKRLPNLYECGLIKRPDEPRYPLSYTVQYLGRLEEFTPLDGKTQVSEIWSVGKAQ</sequence>
<keyword evidence="1" id="KW-0732">Signal</keyword>
<organism evidence="2 3">
    <name type="scientific">Gallaecimonas xiamenensis 3-C-1</name>
    <dbReference type="NCBI Taxonomy" id="745411"/>
    <lineage>
        <taxon>Bacteria</taxon>
        <taxon>Pseudomonadati</taxon>
        <taxon>Pseudomonadota</taxon>
        <taxon>Gammaproteobacteria</taxon>
        <taxon>Enterobacterales</taxon>
        <taxon>Gallaecimonadaceae</taxon>
        <taxon>Gallaecimonas</taxon>
    </lineage>
</organism>
<keyword evidence="3" id="KW-1185">Reference proteome</keyword>
<proteinExistence type="predicted"/>
<evidence type="ECO:0000313" key="3">
    <source>
        <dbReference type="Proteomes" id="UP000006755"/>
    </source>
</evidence>
<reference evidence="2 3" key="1">
    <citation type="journal article" date="2012" name="J. Bacteriol.">
        <title>Genome Sequence of Gallaecimonas xiamenensis Type Strain 3-C-1.</title>
        <authorList>
            <person name="Lai Q."/>
            <person name="Wang L."/>
            <person name="Wang W."/>
            <person name="Shao Z."/>
        </authorList>
    </citation>
    <scope>NUCLEOTIDE SEQUENCE [LARGE SCALE GENOMIC DNA]</scope>
    <source>
        <strain evidence="2 3">3-C-1</strain>
    </source>
</reference>
<dbReference type="EMBL" id="AMRI01000007">
    <property type="protein sequence ID" value="EKE75658.1"/>
    <property type="molecule type" value="Genomic_DNA"/>
</dbReference>
<evidence type="ECO:0000256" key="1">
    <source>
        <dbReference type="SAM" id="SignalP"/>
    </source>
</evidence>
<gene>
    <name evidence="2" type="ORF">B3C1_06248</name>
</gene>
<feature type="chain" id="PRO_5003859073" evidence="1">
    <location>
        <begin position="20"/>
        <end position="121"/>
    </location>
</feature>
<protein>
    <submittedName>
        <fullName evidence="2">Uncharacterized protein</fullName>
    </submittedName>
</protein>
<feature type="signal peptide" evidence="1">
    <location>
        <begin position="1"/>
        <end position="19"/>
    </location>
</feature>